<sequence length="59" mass="6160">MPLPVSTIIDPSGLDTGKSAPIEAAISSSIKSTVPSQAHNAAPSFFRLCFLLSIPALHR</sequence>
<reference evidence="1 2" key="1">
    <citation type="journal article" date="2013" name="Pathogens">
        <title>An Emerging Tick-Borne Disease of Humans Is Caused by a Subset of Strains with Conserved Genome Structure.</title>
        <authorList>
            <person name="Barbet A.F."/>
            <person name="Al-Khedery B."/>
            <person name="Stuen S."/>
            <person name="Granquist E.G."/>
            <person name="Felsheim R.F."/>
            <person name="Munderloh U.G."/>
        </authorList>
    </citation>
    <scope>NUCLEOTIDE SEQUENCE [LARGE SCALE GENOMIC DNA]</scope>
    <source>
        <strain evidence="1 2">Norway variant2</strain>
    </source>
</reference>
<proteinExistence type="predicted"/>
<reference evidence="1 2" key="2">
    <citation type="journal article" date="2014" name="Pathogens">
        <title>Comparative Genomics Identifies a Potential Marker of Human-Virulent Anaplasma phagocytophilum.</title>
        <authorList>
            <person name="Al-Khedery B."/>
            <person name="Barbet A.F."/>
        </authorList>
    </citation>
    <scope>NUCLEOTIDE SEQUENCE [LARGE SCALE GENOMIC DNA]</scope>
    <source>
        <strain evidence="1 2">Norway variant2</strain>
    </source>
</reference>
<evidence type="ECO:0000313" key="2">
    <source>
        <dbReference type="Proteomes" id="UP000053801"/>
    </source>
</evidence>
<accession>A0A168HB91</accession>
<gene>
    <name evidence="1" type="ORF">P029_02695</name>
</gene>
<evidence type="ECO:0000313" key="1">
    <source>
        <dbReference type="EMBL" id="ANC34276.1"/>
    </source>
</evidence>
<name>A0A168HB91_ANAPH</name>
<organism evidence="1 2">
    <name type="scientific">Anaplasma phagocytophilum str. Norway variant2</name>
    <dbReference type="NCBI Taxonomy" id="1392507"/>
    <lineage>
        <taxon>Bacteria</taxon>
        <taxon>Pseudomonadati</taxon>
        <taxon>Pseudomonadota</taxon>
        <taxon>Alphaproteobacteria</taxon>
        <taxon>Rickettsiales</taxon>
        <taxon>Anaplasmataceae</taxon>
        <taxon>Anaplasma</taxon>
        <taxon>phagocytophilum group</taxon>
    </lineage>
</organism>
<dbReference type="EMBL" id="CP015376">
    <property type="protein sequence ID" value="ANC34276.1"/>
    <property type="molecule type" value="Genomic_DNA"/>
</dbReference>
<dbReference type="Proteomes" id="UP000053801">
    <property type="component" value="Chromosome"/>
</dbReference>
<dbReference type="AlphaFoldDB" id="A0A168HB91"/>
<protein>
    <submittedName>
        <fullName evidence="1">Uncharacterized protein</fullName>
    </submittedName>
</protein>